<feature type="domain" description="Peptidase S24/S26A/S26B/S26C" evidence="1">
    <location>
        <begin position="1"/>
        <end position="77"/>
    </location>
</feature>
<dbReference type="InterPro" id="IPR015927">
    <property type="entry name" value="Peptidase_S24_S26A/B/C"/>
</dbReference>
<evidence type="ECO:0000259" key="1">
    <source>
        <dbReference type="Pfam" id="PF00717"/>
    </source>
</evidence>
<gene>
    <name evidence="2" type="ORF">ACFQ4P_06185</name>
</gene>
<comment type="caution">
    <text evidence="2">The sequence shown here is derived from an EMBL/GenBank/DDBJ whole genome shotgun (WGS) entry which is preliminary data.</text>
</comment>
<reference evidence="3" key="1">
    <citation type="journal article" date="2019" name="Int. J. Syst. Evol. Microbiol.">
        <title>The Global Catalogue of Microorganisms (GCM) 10K type strain sequencing project: providing services to taxonomists for standard genome sequencing and annotation.</title>
        <authorList>
            <consortium name="The Broad Institute Genomics Platform"/>
            <consortium name="The Broad Institute Genome Sequencing Center for Infectious Disease"/>
            <person name="Wu L."/>
            <person name="Ma J."/>
        </authorList>
    </citation>
    <scope>NUCLEOTIDE SEQUENCE [LARGE SCALE GENOMIC DNA]</scope>
    <source>
        <strain evidence="3">CCM 8980</strain>
    </source>
</reference>
<dbReference type="RefSeq" id="WP_225877935.1">
    <property type="nucleotide sequence ID" value="NZ_BOLQ01000014.1"/>
</dbReference>
<evidence type="ECO:0000313" key="3">
    <source>
        <dbReference type="Proteomes" id="UP001597196"/>
    </source>
</evidence>
<accession>A0ABW4CIL9</accession>
<dbReference type="CDD" id="cd06462">
    <property type="entry name" value="Peptidase_S24_S26"/>
    <property type="match status" value="1"/>
</dbReference>
<proteinExistence type="predicted"/>
<dbReference type="Gene3D" id="2.10.109.10">
    <property type="entry name" value="Umud Fragment, subunit A"/>
    <property type="match status" value="1"/>
</dbReference>
<evidence type="ECO:0000313" key="2">
    <source>
        <dbReference type="EMBL" id="MFD1429833.1"/>
    </source>
</evidence>
<dbReference type="InterPro" id="IPR036286">
    <property type="entry name" value="LexA/Signal_pep-like_sf"/>
</dbReference>
<dbReference type="EMBL" id="JBHTOC010000007">
    <property type="protein sequence ID" value="MFD1429833.1"/>
    <property type="molecule type" value="Genomic_DNA"/>
</dbReference>
<dbReference type="Pfam" id="PF00717">
    <property type="entry name" value="Peptidase_S24"/>
    <property type="match status" value="1"/>
</dbReference>
<name>A0ABW4CIL9_9LACO</name>
<dbReference type="Proteomes" id="UP001597196">
    <property type="component" value="Unassembled WGS sequence"/>
</dbReference>
<protein>
    <submittedName>
        <fullName evidence="2">Helix-turn-helix transcriptional regulator</fullName>
    </submittedName>
</protein>
<organism evidence="2 3">
    <name type="scientific">Lacticaseibacillus mingshuiensis</name>
    <dbReference type="NCBI Taxonomy" id="2799574"/>
    <lineage>
        <taxon>Bacteria</taxon>
        <taxon>Bacillati</taxon>
        <taxon>Bacillota</taxon>
        <taxon>Bacilli</taxon>
        <taxon>Lactobacillales</taxon>
        <taxon>Lactobacillaceae</taxon>
        <taxon>Lacticaseibacillus</taxon>
    </lineage>
</organism>
<keyword evidence="3" id="KW-1185">Reference proteome</keyword>
<dbReference type="SUPFAM" id="SSF51306">
    <property type="entry name" value="LexA/Signal peptidase"/>
    <property type="match status" value="1"/>
</dbReference>
<sequence length="92" mass="10394">MVTVDGGSVEPTFPKGSSIFLPYQPEIEDGDLAVVRSDDAAVAFKRLYFDCFNHTVTRHALNHAYEAHVFDCEDVSIARHKQRNMRVQVVAR</sequence>